<dbReference type="Gene3D" id="3.30.565.10">
    <property type="entry name" value="Histidine kinase-like ATPase, C-terminal domain"/>
    <property type="match status" value="1"/>
</dbReference>
<comment type="catalytic activity">
    <reaction evidence="1">
        <text>ATP + protein L-histidine = ADP + protein N-phospho-L-histidine.</text>
        <dbReference type="EC" id="2.7.13.3"/>
    </reaction>
</comment>
<evidence type="ECO:0000256" key="6">
    <source>
        <dbReference type="ARBA" id="ARBA00022777"/>
    </source>
</evidence>
<evidence type="ECO:0000256" key="3">
    <source>
        <dbReference type="ARBA" id="ARBA00022553"/>
    </source>
</evidence>
<keyword evidence="10" id="KW-0472">Membrane</keyword>
<dbReference type="PROSITE" id="PS50109">
    <property type="entry name" value="HIS_KIN"/>
    <property type="match status" value="1"/>
</dbReference>
<evidence type="ECO:0000313" key="12">
    <source>
        <dbReference type="EMBL" id="MDT0647357.1"/>
    </source>
</evidence>
<proteinExistence type="predicted"/>
<dbReference type="Pfam" id="PF02518">
    <property type="entry name" value="HATPase_c"/>
    <property type="match status" value="1"/>
</dbReference>
<comment type="caution">
    <text evidence="12">The sequence shown here is derived from an EMBL/GenBank/DDBJ whole genome shotgun (WGS) entry which is preliminary data.</text>
</comment>
<evidence type="ECO:0000256" key="9">
    <source>
        <dbReference type="SAM" id="MobiDB-lite"/>
    </source>
</evidence>
<evidence type="ECO:0000256" key="7">
    <source>
        <dbReference type="ARBA" id="ARBA00022840"/>
    </source>
</evidence>
<dbReference type="CDD" id="cd16917">
    <property type="entry name" value="HATPase_UhpB-NarQ-NarX-like"/>
    <property type="match status" value="1"/>
</dbReference>
<evidence type="ECO:0000256" key="1">
    <source>
        <dbReference type="ARBA" id="ARBA00000085"/>
    </source>
</evidence>
<protein>
    <recommendedName>
        <fullName evidence="2">histidine kinase</fullName>
        <ecNumber evidence="2">2.7.13.3</ecNumber>
    </recommendedName>
</protein>
<keyword evidence="10" id="KW-1133">Transmembrane helix</keyword>
<feature type="domain" description="Histidine kinase" evidence="11">
    <location>
        <begin position="67"/>
        <end position="256"/>
    </location>
</feature>
<evidence type="ECO:0000313" key="13">
    <source>
        <dbReference type="Proteomes" id="UP001245285"/>
    </source>
</evidence>
<dbReference type="GO" id="GO:0016301">
    <property type="term" value="F:kinase activity"/>
    <property type="evidence" value="ECO:0007669"/>
    <property type="project" value="UniProtKB-KW"/>
</dbReference>
<evidence type="ECO:0000256" key="2">
    <source>
        <dbReference type="ARBA" id="ARBA00012438"/>
    </source>
</evidence>
<dbReference type="EC" id="2.7.13.3" evidence="2"/>
<keyword evidence="5" id="KW-0547">Nucleotide-binding</keyword>
<keyword evidence="7" id="KW-0067">ATP-binding</keyword>
<keyword evidence="6 12" id="KW-0418">Kinase</keyword>
<keyword evidence="8" id="KW-0902">Two-component regulatory system</keyword>
<feature type="region of interest" description="Disordered" evidence="9">
    <location>
        <begin position="247"/>
        <end position="266"/>
    </location>
</feature>
<evidence type="ECO:0000256" key="8">
    <source>
        <dbReference type="ARBA" id="ARBA00023012"/>
    </source>
</evidence>
<dbReference type="PANTHER" id="PTHR24421:SF10">
    <property type="entry name" value="NITRATE_NITRITE SENSOR PROTEIN NARQ"/>
    <property type="match status" value="1"/>
</dbReference>
<dbReference type="InterPro" id="IPR011712">
    <property type="entry name" value="Sig_transdc_His_kin_sub3_dim/P"/>
</dbReference>
<feature type="transmembrane region" description="Helical" evidence="10">
    <location>
        <begin position="6"/>
        <end position="29"/>
    </location>
</feature>
<name>A0ABU3CLY3_9FLAO</name>
<keyword evidence="10" id="KW-0812">Transmembrane</keyword>
<dbReference type="Pfam" id="PF07730">
    <property type="entry name" value="HisKA_3"/>
    <property type="match status" value="1"/>
</dbReference>
<dbReference type="Proteomes" id="UP001245285">
    <property type="component" value="Unassembled WGS sequence"/>
</dbReference>
<gene>
    <name evidence="12" type="ORF">RM545_11710</name>
</gene>
<dbReference type="InterPro" id="IPR050482">
    <property type="entry name" value="Sensor_HK_TwoCompSys"/>
</dbReference>
<evidence type="ECO:0000256" key="5">
    <source>
        <dbReference type="ARBA" id="ARBA00022741"/>
    </source>
</evidence>
<evidence type="ECO:0000259" key="11">
    <source>
        <dbReference type="PROSITE" id="PS50109"/>
    </source>
</evidence>
<evidence type="ECO:0000256" key="10">
    <source>
        <dbReference type="SAM" id="Phobius"/>
    </source>
</evidence>
<dbReference type="InterPro" id="IPR003594">
    <property type="entry name" value="HATPase_dom"/>
</dbReference>
<keyword evidence="13" id="KW-1185">Reference proteome</keyword>
<keyword evidence="3" id="KW-0597">Phosphoprotein</keyword>
<dbReference type="RefSeq" id="WP_311495466.1">
    <property type="nucleotide sequence ID" value="NZ_JAVRHO010000015.1"/>
</dbReference>
<dbReference type="Gene3D" id="1.20.5.1930">
    <property type="match status" value="1"/>
</dbReference>
<dbReference type="InterPro" id="IPR036890">
    <property type="entry name" value="HATPase_C_sf"/>
</dbReference>
<accession>A0ABU3CLY3</accession>
<dbReference type="SUPFAM" id="SSF55874">
    <property type="entry name" value="ATPase domain of HSP90 chaperone/DNA topoisomerase II/histidine kinase"/>
    <property type="match status" value="1"/>
</dbReference>
<organism evidence="12 13">
    <name type="scientific">Autumnicola lenta</name>
    <dbReference type="NCBI Taxonomy" id="3075593"/>
    <lineage>
        <taxon>Bacteria</taxon>
        <taxon>Pseudomonadati</taxon>
        <taxon>Bacteroidota</taxon>
        <taxon>Flavobacteriia</taxon>
        <taxon>Flavobacteriales</taxon>
        <taxon>Flavobacteriaceae</taxon>
        <taxon>Autumnicola</taxon>
    </lineage>
</organism>
<feature type="compositionally biased region" description="Polar residues" evidence="9">
    <location>
        <begin position="247"/>
        <end position="257"/>
    </location>
</feature>
<dbReference type="PANTHER" id="PTHR24421">
    <property type="entry name" value="NITRATE/NITRITE SENSOR PROTEIN NARX-RELATED"/>
    <property type="match status" value="1"/>
</dbReference>
<evidence type="ECO:0000256" key="4">
    <source>
        <dbReference type="ARBA" id="ARBA00022679"/>
    </source>
</evidence>
<sequence length="266" mass="30786">MLSKEEILLIIYFVVVILLLTAFVIIFFITYQRRKNKLLEEKYEAEKRYEQEIVQSRIEIQEQTLKNISWELHDNIGQLLSVANLQLNILSKTLPEKEEVLEIKEVVAASLQEVRSLSKSLNNEVVEYAGLTASVENELKRFQRLNILQVEFKIEGEKFEIDKKDEIILFRILQEFFSNVIKHAKASKLIVNFSYLSDKLKIEVQDDGIGFNPGEVNKSSGVLNMKSRAALIKTDFRLNSSENKGTFLSLSYPSNPTKNEENDNHR</sequence>
<reference evidence="12 13" key="1">
    <citation type="submission" date="2023-09" db="EMBL/GenBank/DDBJ databases">
        <authorList>
            <person name="Rey-Velasco X."/>
        </authorList>
    </citation>
    <scope>NUCLEOTIDE SEQUENCE [LARGE SCALE GENOMIC DNA]</scope>
    <source>
        <strain evidence="12 13">F260</strain>
    </source>
</reference>
<dbReference type="InterPro" id="IPR005467">
    <property type="entry name" value="His_kinase_dom"/>
</dbReference>
<keyword evidence="4" id="KW-0808">Transferase</keyword>
<dbReference type="EMBL" id="JAVRHO010000015">
    <property type="protein sequence ID" value="MDT0647357.1"/>
    <property type="molecule type" value="Genomic_DNA"/>
</dbReference>